<protein>
    <recommendedName>
        <fullName evidence="3 7">Alpha-galactosidase</fullName>
        <ecNumber evidence="3 7">3.2.1.22</ecNumber>
    </recommendedName>
    <alternativeName>
        <fullName evidence="7">Melibiase</fullName>
    </alternativeName>
</protein>
<dbReference type="Gene3D" id="3.20.20.70">
    <property type="entry name" value="Aldolase class I"/>
    <property type="match status" value="1"/>
</dbReference>
<dbReference type="InterPro" id="IPR013780">
    <property type="entry name" value="Glyco_hydro_b"/>
</dbReference>
<evidence type="ECO:0000259" key="9">
    <source>
        <dbReference type="Pfam" id="PF17801"/>
    </source>
</evidence>
<dbReference type="GeneID" id="28841273"/>
<dbReference type="GO" id="GO:0005975">
    <property type="term" value="P:carbohydrate metabolic process"/>
    <property type="evidence" value="ECO:0007669"/>
    <property type="project" value="InterPro"/>
</dbReference>
<reference evidence="11" key="2">
    <citation type="journal article" date="2018" name="Nat. Commun.">
        <title>Extreme sensitivity to ultraviolet light in the fungal pathogen causing white-nose syndrome of bats.</title>
        <authorList>
            <person name="Palmer J.M."/>
            <person name="Drees K.P."/>
            <person name="Foster J.T."/>
            <person name="Lindner D.L."/>
        </authorList>
    </citation>
    <scope>NUCLEOTIDE SEQUENCE [LARGE SCALE GENOMIC DNA]</scope>
    <source>
        <strain evidence="11">UAMH 10579</strain>
    </source>
</reference>
<accession>A0A1B8GFI8</accession>
<feature type="chain" id="PRO_5015126752" description="Alpha-galactosidase" evidence="8">
    <location>
        <begin position="19"/>
        <end position="548"/>
    </location>
</feature>
<dbReference type="SUPFAM" id="SSF51445">
    <property type="entry name" value="(Trans)glycosidases"/>
    <property type="match status" value="1"/>
</dbReference>
<feature type="signal peptide" evidence="8">
    <location>
        <begin position="1"/>
        <end position="18"/>
    </location>
</feature>
<keyword evidence="11" id="KW-1185">Reference proteome</keyword>
<name>A0A1B8GFI8_9PEZI</name>
<keyword evidence="4 8" id="KW-0732">Signal</keyword>
<comment type="similarity">
    <text evidence="2 7">Belongs to the glycosyl hydrolase 27 family.</text>
</comment>
<dbReference type="InterPro" id="IPR017853">
    <property type="entry name" value="GH"/>
</dbReference>
<evidence type="ECO:0000313" key="10">
    <source>
        <dbReference type="EMBL" id="OBT94596.2"/>
    </source>
</evidence>
<dbReference type="GO" id="GO:0004557">
    <property type="term" value="F:alpha-galactosidase activity"/>
    <property type="evidence" value="ECO:0007669"/>
    <property type="project" value="UniProtKB-EC"/>
</dbReference>
<dbReference type="PANTHER" id="PTHR11452:SF75">
    <property type="entry name" value="ALPHA-GALACTOSIDASE MEL1"/>
    <property type="match status" value="1"/>
</dbReference>
<reference evidence="10 11" key="1">
    <citation type="submission" date="2016-03" db="EMBL/GenBank/DDBJ databases">
        <title>Comparative genomics of Pseudogymnoascus destructans, the fungus causing white-nose syndrome of bats.</title>
        <authorList>
            <person name="Palmer J.M."/>
            <person name="Drees K.P."/>
            <person name="Foster J.T."/>
            <person name="Lindner D.L."/>
        </authorList>
    </citation>
    <scope>NUCLEOTIDE SEQUENCE [LARGE SCALE GENOMIC DNA]</scope>
    <source>
        <strain evidence="10 11">UAMH 10579</strain>
    </source>
</reference>
<gene>
    <name evidence="10" type="ORF">VE01_07887</name>
</gene>
<dbReference type="AlphaFoldDB" id="A0A1B8GFI8"/>
<dbReference type="PRINTS" id="PR00740">
    <property type="entry name" value="GLHYDRLASE27"/>
</dbReference>
<evidence type="ECO:0000256" key="2">
    <source>
        <dbReference type="ARBA" id="ARBA00009743"/>
    </source>
</evidence>
<evidence type="ECO:0000256" key="1">
    <source>
        <dbReference type="ARBA" id="ARBA00001255"/>
    </source>
</evidence>
<evidence type="ECO:0000256" key="5">
    <source>
        <dbReference type="ARBA" id="ARBA00022801"/>
    </source>
</evidence>
<sequence length="548" mass="59207">MVTFQVYLLTALAQLAVSTTVRTSTPPMGWNSYNAYNCNPTEDIMKTNAQALVSSGLSKFGYTYVTTDCGWASSTRNQQGRLQWDTSKFPSGGKELGDFLHGLGLKFGVYSGAGYYQCGSTDIPASLGYEIIDAETFASWGGDFLKYDNCYSVSPTNMVDYDSQGAVSSDRFDAMAQALNETDRDFIYEICQWGCGTDLGIWAAADATTWRISNDISNNWASIWRITNQVVPYYEYTSPGRYPDMDMLIVGLNVLSAEEERFHFGMWAINKSPLTLGLPISDAATSSLQIVSNQEVISINQDSLGKQAEIIRRYTEEEWDIWAGELSGSRIVVGLANWHNSSQSVSIDLGDVLGISSAKARDVWAAAHLGVLSGTFTTTLAAHELKLLVLSDIVKSTTVQQSKGYYAATNATISGAAKHIACSSTQCLPSKAKVGNIGLGSSAAAATFTGVSATTGGRKLLGVDFINYDVALGSAWTDGTNTRNMTISVNGGTAKRWAFPISGGNWYDSGRMLVEVDGFQAGRNNKVVFRASGTTTWAPDLVGFEVFE</sequence>
<feature type="domain" description="Alpha galactosidase C-terminal" evidence="9">
    <location>
        <begin position="317"/>
        <end position="390"/>
    </location>
</feature>
<dbReference type="Gene3D" id="2.60.120.260">
    <property type="entry name" value="Galactose-binding domain-like"/>
    <property type="match status" value="1"/>
</dbReference>
<dbReference type="STRING" id="342668.A0A1B8GFI8"/>
<keyword evidence="5 7" id="KW-0378">Hydrolase</keyword>
<dbReference type="Pfam" id="PF17801">
    <property type="entry name" value="Melibiase_C"/>
    <property type="match status" value="1"/>
</dbReference>
<dbReference type="CDD" id="cd04081">
    <property type="entry name" value="CBM35_galactosidase-like"/>
    <property type="match status" value="1"/>
</dbReference>
<dbReference type="PANTHER" id="PTHR11452">
    <property type="entry name" value="ALPHA-GALACTOSIDASE/ALPHA-N-ACETYLGALACTOSAMINIDASE"/>
    <property type="match status" value="1"/>
</dbReference>
<evidence type="ECO:0000256" key="3">
    <source>
        <dbReference type="ARBA" id="ARBA00012755"/>
    </source>
</evidence>
<evidence type="ECO:0000256" key="8">
    <source>
        <dbReference type="SAM" id="SignalP"/>
    </source>
</evidence>
<dbReference type="Gene3D" id="2.60.40.1180">
    <property type="entry name" value="Golgi alpha-mannosidase II"/>
    <property type="match status" value="1"/>
</dbReference>
<dbReference type="SUPFAM" id="SSF51011">
    <property type="entry name" value="Glycosyl hydrolase domain"/>
    <property type="match status" value="1"/>
</dbReference>
<keyword evidence="6 7" id="KW-0326">Glycosidase</keyword>
<dbReference type="InterPro" id="IPR041233">
    <property type="entry name" value="Melibiase_C"/>
</dbReference>
<dbReference type="FunFam" id="3.20.20.70:FF:000197">
    <property type="entry name" value="Alpha-galactosidase"/>
    <property type="match status" value="1"/>
</dbReference>
<dbReference type="Pfam" id="PF16499">
    <property type="entry name" value="Melibiase_2"/>
    <property type="match status" value="1"/>
</dbReference>
<keyword evidence="7" id="KW-1015">Disulfide bond</keyword>
<evidence type="ECO:0000256" key="6">
    <source>
        <dbReference type="ARBA" id="ARBA00023295"/>
    </source>
</evidence>
<dbReference type="CDD" id="cd14792">
    <property type="entry name" value="GH27"/>
    <property type="match status" value="1"/>
</dbReference>
<comment type="catalytic activity">
    <reaction evidence="1 7">
        <text>Hydrolysis of terminal, non-reducing alpha-D-galactose residues in alpha-D-galactosides, including galactose oligosaccharides, galactomannans and galactolipids.</text>
        <dbReference type="EC" id="3.2.1.22"/>
    </reaction>
</comment>
<dbReference type="EC" id="3.2.1.22" evidence="3 7"/>
<organism evidence="10 11">
    <name type="scientific">Pseudogymnoascus verrucosus</name>
    <dbReference type="NCBI Taxonomy" id="342668"/>
    <lineage>
        <taxon>Eukaryota</taxon>
        <taxon>Fungi</taxon>
        <taxon>Dikarya</taxon>
        <taxon>Ascomycota</taxon>
        <taxon>Pezizomycotina</taxon>
        <taxon>Leotiomycetes</taxon>
        <taxon>Thelebolales</taxon>
        <taxon>Thelebolaceae</taxon>
        <taxon>Pseudogymnoascus</taxon>
    </lineage>
</organism>
<dbReference type="Proteomes" id="UP000091956">
    <property type="component" value="Unassembled WGS sequence"/>
</dbReference>
<dbReference type="RefSeq" id="XP_018128329.2">
    <property type="nucleotide sequence ID" value="XM_018277318.2"/>
</dbReference>
<dbReference type="EMBL" id="KV460242">
    <property type="protein sequence ID" value="OBT94596.2"/>
    <property type="molecule type" value="Genomic_DNA"/>
</dbReference>
<evidence type="ECO:0000313" key="11">
    <source>
        <dbReference type="Proteomes" id="UP000091956"/>
    </source>
</evidence>
<evidence type="ECO:0000256" key="4">
    <source>
        <dbReference type="ARBA" id="ARBA00022729"/>
    </source>
</evidence>
<dbReference type="InterPro" id="IPR002241">
    <property type="entry name" value="Glyco_hydro_27"/>
</dbReference>
<evidence type="ECO:0000256" key="7">
    <source>
        <dbReference type="RuleBase" id="RU361168"/>
    </source>
</evidence>
<dbReference type="InterPro" id="IPR013785">
    <property type="entry name" value="Aldolase_TIM"/>
</dbReference>
<proteinExistence type="inferred from homology"/>